<dbReference type="PROSITE" id="PS50002">
    <property type="entry name" value="SH3"/>
    <property type="match status" value="1"/>
</dbReference>
<reference evidence="4 5" key="1">
    <citation type="submission" date="2023-02" db="EMBL/GenBank/DDBJ databases">
        <title>LHISI_Scaffold_Assembly.</title>
        <authorList>
            <person name="Stuart O.P."/>
            <person name="Cleave R."/>
            <person name="Magrath M.J.L."/>
            <person name="Mikheyev A.S."/>
        </authorList>
    </citation>
    <scope>NUCLEOTIDE SEQUENCE [LARGE SCALE GENOMIC DNA]</scope>
    <source>
        <strain evidence="4">Daus_M_001</strain>
        <tissue evidence="4">Leg muscle</tissue>
    </source>
</reference>
<evidence type="ECO:0000259" key="3">
    <source>
        <dbReference type="PROSITE" id="PS50002"/>
    </source>
</evidence>
<keyword evidence="5" id="KW-1185">Reference proteome</keyword>
<proteinExistence type="predicted"/>
<dbReference type="InterPro" id="IPR036028">
    <property type="entry name" value="SH3-like_dom_sf"/>
</dbReference>
<gene>
    <name evidence="4" type="ORF">PR048_028541</name>
</gene>
<evidence type="ECO:0000256" key="2">
    <source>
        <dbReference type="PROSITE-ProRule" id="PRU00192"/>
    </source>
</evidence>
<evidence type="ECO:0000256" key="1">
    <source>
        <dbReference type="ARBA" id="ARBA00022443"/>
    </source>
</evidence>
<feature type="domain" description="SH3" evidence="3">
    <location>
        <begin position="21"/>
        <end position="82"/>
    </location>
</feature>
<keyword evidence="1 2" id="KW-0728">SH3 domain</keyword>
<dbReference type="Proteomes" id="UP001159363">
    <property type="component" value="Chromosome 12"/>
</dbReference>
<sequence length="99" mass="11396">MYPDASDRFRSLDDIYYYGGQTAHNRVAILPHRAQDPREIDLERGDVVGVAGNHWDGYSKGKSMRTNRVGLYPSFKVMEKVHAVDFPTYPEVPIRRNNL</sequence>
<dbReference type="CDD" id="cd11792">
    <property type="entry name" value="SH3_Fut8"/>
    <property type="match status" value="1"/>
</dbReference>
<protein>
    <recommendedName>
        <fullName evidence="3">SH3 domain-containing protein</fullName>
    </recommendedName>
</protein>
<comment type="caution">
    <text evidence="4">The sequence shown here is derived from an EMBL/GenBank/DDBJ whole genome shotgun (WGS) entry which is preliminary data.</text>
</comment>
<accession>A0ABQ9GAU8</accession>
<organism evidence="4 5">
    <name type="scientific">Dryococelus australis</name>
    <dbReference type="NCBI Taxonomy" id="614101"/>
    <lineage>
        <taxon>Eukaryota</taxon>
        <taxon>Metazoa</taxon>
        <taxon>Ecdysozoa</taxon>
        <taxon>Arthropoda</taxon>
        <taxon>Hexapoda</taxon>
        <taxon>Insecta</taxon>
        <taxon>Pterygota</taxon>
        <taxon>Neoptera</taxon>
        <taxon>Polyneoptera</taxon>
        <taxon>Phasmatodea</taxon>
        <taxon>Verophasmatodea</taxon>
        <taxon>Anareolatae</taxon>
        <taxon>Phasmatidae</taxon>
        <taxon>Eurycanthinae</taxon>
        <taxon>Dryococelus</taxon>
    </lineage>
</organism>
<dbReference type="EMBL" id="JARBHB010000013">
    <property type="protein sequence ID" value="KAJ8869550.1"/>
    <property type="molecule type" value="Genomic_DNA"/>
</dbReference>
<dbReference type="Pfam" id="PF14604">
    <property type="entry name" value="SH3_9"/>
    <property type="match status" value="1"/>
</dbReference>
<name>A0ABQ9GAU8_9NEOP</name>
<dbReference type="SMART" id="SM00326">
    <property type="entry name" value="SH3"/>
    <property type="match status" value="1"/>
</dbReference>
<dbReference type="SUPFAM" id="SSF50044">
    <property type="entry name" value="SH3-domain"/>
    <property type="match status" value="1"/>
</dbReference>
<dbReference type="InterPro" id="IPR001452">
    <property type="entry name" value="SH3_domain"/>
</dbReference>
<dbReference type="Gene3D" id="2.30.30.40">
    <property type="entry name" value="SH3 Domains"/>
    <property type="match status" value="1"/>
</dbReference>
<evidence type="ECO:0000313" key="4">
    <source>
        <dbReference type="EMBL" id="KAJ8869550.1"/>
    </source>
</evidence>
<evidence type="ECO:0000313" key="5">
    <source>
        <dbReference type="Proteomes" id="UP001159363"/>
    </source>
</evidence>
<dbReference type="InterPro" id="IPR035653">
    <property type="entry name" value="Fut8_SH3"/>
</dbReference>